<evidence type="ECO:0000313" key="1">
    <source>
        <dbReference type="EMBL" id="NNJ27269.1"/>
    </source>
</evidence>
<dbReference type="EMBL" id="WTPX01000135">
    <property type="protein sequence ID" value="NNJ27269.1"/>
    <property type="molecule type" value="Genomic_DNA"/>
</dbReference>
<proteinExistence type="predicted"/>
<comment type="caution">
    <text evidence="1">The sequence shown here is derived from an EMBL/GenBank/DDBJ whole genome shotgun (WGS) entry which is preliminary data.</text>
</comment>
<dbReference type="Proteomes" id="UP000609651">
    <property type="component" value="Unassembled WGS sequence"/>
</dbReference>
<organism evidence="1 2">
    <name type="scientific">Alienimonas chondri</name>
    <dbReference type="NCBI Taxonomy" id="2681879"/>
    <lineage>
        <taxon>Bacteria</taxon>
        <taxon>Pseudomonadati</taxon>
        <taxon>Planctomycetota</taxon>
        <taxon>Planctomycetia</taxon>
        <taxon>Planctomycetales</taxon>
        <taxon>Planctomycetaceae</taxon>
        <taxon>Alienimonas</taxon>
    </lineage>
</organism>
<protein>
    <submittedName>
        <fullName evidence="1">Uncharacterized protein</fullName>
    </submittedName>
</protein>
<dbReference type="RefSeq" id="WP_171189141.1">
    <property type="nucleotide sequence ID" value="NZ_WTPX01000135.1"/>
</dbReference>
<name>A0ABX1VGP5_9PLAN</name>
<evidence type="ECO:0000313" key="2">
    <source>
        <dbReference type="Proteomes" id="UP000609651"/>
    </source>
</evidence>
<keyword evidence="2" id="KW-1185">Reference proteome</keyword>
<accession>A0ABX1VGP5</accession>
<gene>
    <name evidence="1" type="ORF">LzC2_33710</name>
</gene>
<reference evidence="1 2" key="1">
    <citation type="journal article" date="2020" name="Syst. Appl. Microbiol.">
        <title>Alienimonas chondri sp. nov., a novel planctomycete isolated from the biofilm of the red alga Chondrus crispus.</title>
        <authorList>
            <person name="Vitorino I."/>
            <person name="Albuquerque L."/>
            <person name="Wiegand S."/>
            <person name="Kallscheuer N."/>
            <person name="da Costa M.S."/>
            <person name="Lobo-da-Cunha A."/>
            <person name="Jogler C."/>
            <person name="Lage O.M."/>
        </authorList>
    </citation>
    <scope>NUCLEOTIDE SEQUENCE [LARGE SCALE GENOMIC DNA]</scope>
    <source>
        <strain evidence="1 2">LzC2</strain>
    </source>
</reference>
<sequence>MPAERPASAEPPSDVLAVIRGVLLSDAEAENMCATIESADDDDLWVQVTIDAFNAAYPFPGEPPATLSAQGCPPPTWATLVGWEAGVYATFTHEDATAEELGRFLMDYFAAVLGEENPSFDTVIEDLGIEDFG</sequence>